<protein>
    <submittedName>
        <fullName evidence="2">Omp28-related outer membrane protein</fullName>
    </submittedName>
</protein>
<gene>
    <name evidence="2" type="ORF">H8744_18380</name>
</gene>
<dbReference type="AlphaFoldDB" id="A0A926FB62"/>
<evidence type="ECO:0000313" key="3">
    <source>
        <dbReference type="Proteomes" id="UP000651085"/>
    </source>
</evidence>
<dbReference type="InterPro" id="IPR013783">
    <property type="entry name" value="Ig-like_fold"/>
</dbReference>
<reference evidence="2" key="1">
    <citation type="submission" date="2020-08" db="EMBL/GenBank/DDBJ databases">
        <title>Genome public.</title>
        <authorList>
            <person name="Liu C."/>
            <person name="Sun Q."/>
        </authorList>
    </citation>
    <scope>NUCLEOTIDE SEQUENCE</scope>
    <source>
        <strain evidence="2">N12</strain>
    </source>
</reference>
<proteinExistence type="predicted"/>
<evidence type="ECO:0000313" key="2">
    <source>
        <dbReference type="EMBL" id="MBC8595179.1"/>
    </source>
</evidence>
<evidence type="ECO:0000256" key="1">
    <source>
        <dbReference type="SAM" id="SignalP"/>
    </source>
</evidence>
<keyword evidence="1" id="KW-0732">Signal</keyword>
<feature type="chain" id="PRO_5037322540" evidence="1">
    <location>
        <begin position="23"/>
        <end position="459"/>
    </location>
</feature>
<dbReference type="EMBL" id="JACRTF010000001">
    <property type="protein sequence ID" value="MBC8595179.1"/>
    <property type="molecule type" value="Genomic_DNA"/>
</dbReference>
<accession>A0A926FB62</accession>
<dbReference type="RefSeq" id="WP_262436238.1">
    <property type="nucleotide sequence ID" value="NZ_JACRTF010000001.1"/>
</dbReference>
<dbReference type="Proteomes" id="UP000651085">
    <property type="component" value="Unassembled WGS sequence"/>
</dbReference>
<organism evidence="2 3">
    <name type="scientific">Jilunia laotingensis</name>
    <dbReference type="NCBI Taxonomy" id="2763675"/>
    <lineage>
        <taxon>Bacteria</taxon>
        <taxon>Pseudomonadati</taxon>
        <taxon>Bacteroidota</taxon>
        <taxon>Bacteroidia</taxon>
        <taxon>Bacteroidales</taxon>
        <taxon>Bacteroidaceae</taxon>
        <taxon>Jilunia</taxon>
    </lineage>
</organism>
<dbReference type="Gene3D" id="2.60.40.10">
    <property type="entry name" value="Immunoglobulins"/>
    <property type="match status" value="1"/>
</dbReference>
<feature type="signal peptide" evidence="1">
    <location>
        <begin position="1"/>
        <end position="22"/>
    </location>
</feature>
<comment type="caution">
    <text evidence="2">The sequence shown here is derived from an EMBL/GenBank/DDBJ whole genome shotgun (WGS) entry which is preliminary data.</text>
</comment>
<keyword evidence="3" id="KW-1185">Reference proteome</keyword>
<name>A0A926FB62_9BACT</name>
<dbReference type="Pfam" id="PF11551">
    <property type="entry name" value="Omp28"/>
    <property type="match status" value="1"/>
</dbReference>
<sequence>MKKLYLLSLISCLSLLQGVAFAQSPWSPLCIRAGIEDDDMPDNLNLISIEDCKVKTGESFTLTGVVKSMTAIPVTSYEIKYVVGDREGGSQTFETALNINMLDTFRIEVPAIYENGEYTMQADISKVNGKAVDHEGNNAKQSIVICKEFIFPYKVVVEEGTGTWCGWCPMGIVSMREMKKKYPDSFIGIAAHYNDPLMPNSYSPIFDYFINFPSCIVNRNKKLVFSPSFEKLEEAFLSKLDKGTDAGITVTARYTSDAQKTVEVNANTMFDHSMGNAAYSIAFVVLENGVTGYKQTNAYAGGRNGKMGGFENLPGSVKMDFDDVARGIYKSYTGTLKSVPTQIIKGEAYTYTYELTLPDEIQNKGNLEIVALLIKSTTKEIVNADKVKLIALTDVEQVQEHSDISVFAEDGIIKINGDYDSMQIYTTEGKEIANSQLNSRVYLVRIVAGNHIYIKKIAL</sequence>
<dbReference type="InterPro" id="IPR021615">
    <property type="entry name" value="Omp28"/>
</dbReference>